<dbReference type="InterPro" id="IPR025405">
    <property type="entry name" value="DUF4131"/>
</dbReference>
<dbReference type="AlphaFoldDB" id="X7FFG9"/>
<keyword evidence="3 6" id="KW-0812">Transmembrane</keyword>
<feature type="transmembrane region" description="Helical" evidence="6">
    <location>
        <begin position="260"/>
        <end position="286"/>
    </location>
</feature>
<dbReference type="Proteomes" id="UP000023430">
    <property type="component" value="Unassembled WGS sequence"/>
</dbReference>
<dbReference type="RefSeq" id="WP_043765885.1">
    <property type="nucleotide sequence ID" value="NZ_JAME01000002.1"/>
</dbReference>
<keyword evidence="2" id="KW-1003">Cell membrane</keyword>
<name>X7FFG9_9RHOB</name>
<dbReference type="EMBL" id="JAME01000002">
    <property type="protein sequence ID" value="ETX30779.1"/>
    <property type="molecule type" value="Genomic_DNA"/>
</dbReference>
<dbReference type="InterPro" id="IPR052159">
    <property type="entry name" value="Competence_DNA_uptake"/>
</dbReference>
<dbReference type="PANTHER" id="PTHR30619:SF1">
    <property type="entry name" value="RECOMBINATION PROTEIN 2"/>
    <property type="match status" value="1"/>
</dbReference>
<dbReference type="PANTHER" id="PTHR30619">
    <property type="entry name" value="DNA INTERNALIZATION/COMPETENCE PROTEIN COMEC/REC2"/>
    <property type="match status" value="1"/>
</dbReference>
<organism evidence="9 10">
    <name type="scientific">Roseivivax isoporae LMG 25204</name>
    <dbReference type="NCBI Taxonomy" id="1449351"/>
    <lineage>
        <taxon>Bacteria</taxon>
        <taxon>Pseudomonadati</taxon>
        <taxon>Pseudomonadota</taxon>
        <taxon>Alphaproteobacteria</taxon>
        <taxon>Rhodobacterales</taxon>
        <taxon>Roseobacteraceae</taxon>
        <taxon>Roseivivax</taxon>
    </lineage>
</organism>
<feature type="transmembrane region" description="Helical" evidence="6">
    <location>
        <begin position="298"/>
        <end position="320"/>
    </location>
</feature>
<sequence>MRFPGGAIGDVLALQRGHLFPWMPVALAVGIGLYFALGAEPAAWLLAGAGMAALAGLGWSCRSGASPFPPLLALALVAGGFAIAGARAHLVAAPVLSFRYYGPIEGRIVDIDRSASDAVRLTLDRVVLARTDPDRTPARVRVALHGAQDWIDPVPGMTVILTGHLAGPGGPAEPGGFDFRRHAWFLGLGAQGYTRTPVLALAPPDGGVPVFTARRWLAERVTARLPGETGAFAAAILAGDRSAIPRPVTDDLRRSNLAHLLAISGLHMGLLAGVVFASLRVAFLLVPGVGLRWPVKKIAAAGAILCGAGYLVLSGGNVATERAFVMVAVAFAAVMLDRRALSLRSVAFAALIVLVRAPEALLSPGFQMSFAATVALVAVFTFLRDAPAGWRLPRAARPLAALVLSSAVAGAATGPVAMAHFNMVSHYGLLANLAAVPVMGAVVMPAAVAALVLMPVGLDWIAFAVMGLGLDWILWVARSVADWPGAVGQVMAPPPAVLPMLALSALFVALWQGRLRWAGILPVLLAAALWTMADRPVLLVSEDGALVGAMTDTGRALSRARGSGFVAELWLENDGDGADQERAAARWRGEGAPLATTAGTVRHVRGARAAAAFDGCAAGEIVVSDMVLPGRWPCIVEDAGRRGADGAVAYRARGGRVERVTARDLSGDRLWNPAPRRGAAALALAARQ</sequence>
<dbReference type="STRING" id="1449351.RISW2_08210"/>
<feature type="transmembrane region" description="Helical" evidence="6">
    <location>
        <begin position="42"/>
        <end position="59"/>
    </location>
</feature>
<comment type="subcellular location">
    <subcellularLocation>
        <location evidence="1">Cell membrane</location>
        <topology evidence="1">Multi-pass membrane protein</topology>
    </subcellularLocation>
</comment>
<evidence type="ECO:0000256" key="4">
    <source>
        <dbReference type="ARBA" id="ARBA00022989"/>
    </source>
</evidence>
<evidence type="ECO:0000256" key="1">
    <source>
        <dbReference type="ARBA" id="ARBA00004651"/>
    </source>
</evidence>
<dbReference type="InterPro" id="IPR004477">
    <property type="entry name" value="ComEC_N"/>
</dbReference>
<protein>
    <submittedName>
        <fullName evidence="9">Competence protein</fullName>
    </submittedName>
</protein>
<dbReference type="Pfam" id="PF03772">
    <property type="entry name" value="Competence"/>
    <property type="match status" value="1"/>
</dbReference>
<evidence type="ECO:0000313" key="9">
    <source>
        <dbReference type="EMBL" id="ETX30779.1"/>
    </source>
</evidence>
<feature type="transmembrane region" description="Helical" evidence="6">
    <location>
        <begin position="460"/>
        <end position="478"/>
    </location>
</feature>
<evidence type="ECO:0000313" key="10">
    <source>
        <dbReference type="Proteomes" id="UP000023430"/>
    </source>
</evidence>
<dbReference type="Pfam" id="PF13567">
    <property type="entry name" value="DUF4131"/>
    <property type="match status" value="1"/>
</dbReference>
<feature type="transmembrane region" description="Helical" evidence="6">
    <location>
        <begin position="71"/>
        <end position="90"/>
    </location>
</feature>
<keyword evidence="5 6" id="KW-0472">Membrane</keyword>
<evidence type="ECO:0000256" key="5">
    <source>
        <dbReference type="ARBA" id="ARBA00023136"/>
    </source>
</evidence>
<comment type="caution">
    <text evidence="9">The sequence shown here is derived from an EMBL/GenBank/DDBJ whole genome shotgun (WGS) entry which is preliminary data.</text>
</comment>
<dbReference type="NCBIfam" id="TIGR00360">
    <property type="entry name" value="ComEC_N-term"/>
    <property type="match status" value="1"/>
</dbReference>
<dbReference type="PATRIC" id="fig|1449351.3.peg.444"/>
<gene>
    <name evidence="9" type="ORF">RISW2_08210</name>
</gene>
<feature type="transmembrane region" description="Helical" evidence="6">
    <location>
        <begin position="364"/>
        <end position="383"/>
    </location>
</feature>
<feature type="transmembrane region" description="Helical" evidence="6">
    <location>
        <begin position="341"/>
        <end position="358"/>
    </location>
</feature>
<accession>X7FFG9</accession>
<evidence type="ECO:0000256" key="3">
    <source>
        <dbReference type="ARBA" id="ARBA00022692"/>
    </source>
</evidence>
<feature type="transmembrane region" description="Helical" evidence="6">
    <location>
        <begin position="20"/>
        <end position="37"/>
    </location>
</feature>
<feature type="domain" description="DUF4131" evidence="8">
    <location>
        <begin position="40"/>
        <end position="197"/>
    </location>
</feature>
<evidence type="ECO:0000256" key="2">
    <source>
        <dbReference type="ARBA" id="ARBA00022475"/>
    </source>
</evidence>
<dbReference type="OrthoDB" id="9790149at2"/>
<feature type="transmembrane region" description="Helical" evidence="6">
    <location>
        <begin position="429"/>
        <end position="453"/>
    </location>
</feature>
<proteinExistence type="predicted"/>
<keyword evidence="4 6" id="KW-1133">Transmembrane helix</keyword>
<dbReference type="GO" id="GO:0005886">
    <property type="term" value="C:plasma membrane"/>
    <property type="evidence" value="ECO:0007669"/>
    <property type="project" value="UniProtKB-SubCell"/>
</dbReference>
<evidence type="ECO:0000259" key="7">
    <source>
        <dbReference type="Pfam" id="PF03772"/>
    </source>
</evidence>
<keyword evidence="10" id="KW-1185">Reference proteome</keyword>
<feature type="transmembrane region" description="Helical" evidence="6">
    <location>
        <begin position="490"/>
        <end position="510"/>
    </location>
</feature>
<reference evidence="9 10" key="1">
    <citation type="submission" date="2014-01" db="EMBL/GenBank/DDBJ databases">
        <title>Roseivivax isoporae LMG 25204 Genome Sequencing.</title>
        <authorList>
            <person name="Lai Q."/>
            <person name="Li G."/>
            <person name="Shao Z."/>
        </authorList>
    </citation>
    <scope>NUCLEOTIDE SEQUENCE [LARGE SCALE GENOMIC DNA]</scope>
    <source>
        <strain evidence="9 10">LMG 25204</strain>
    </source>
</reference>
<evidence type="ECO:0000256" key="6">
    <source>
        <dbReference type="SAM" id="Phobius"/>
    </source>
</evidence>
<feature type="domain" description="ComEC/Rec2-related protein" evidence="7">
    <location>
        <begin position="237"/>
        <end position="513"/>
    </location>
</feature>
<feature type="transmembrane region" description="Helical" evidence="6">
    <location>
        <begin position="395"/>
        <end position="417"/>
    </location>
</feature>
<evidence type="ECO:0000259" key="8">
    <source>
        <dbReference type="Pfam" id="PF13567"/>
    </source>
</evidence>
<dbReference type="eggNOG" id="COG0658">
    <property type="taxonomic scope" value="Bacteria"/>
</dbReference>